<dbReference type="OrthoDB" id="3025610at2759"/>
<evidence type="ECO:0000313" key="2">
    <source>
        <dbReference type="EMBL" id="PCH36244.1"/>
    </source>
</evidence>
<accession>A0A2H3JHS9</accession>
<sequence>MADNFLRKRKAAQSLPVELQRAAKPIFHIQEATALPTSSRTTASVSSGPDLVAPCDVYQTGEDLYSALSSALQSFYDSCASQQQQQRLPYVRFRGMYSIVADPSVPQRKRVTLVSTELRKFVKYPHSCGDEFCASFMTTEKWTGTYQCDCSRGRAYTSHFPSTSQPTSASQSTSQSPASIPSPASSAPPLSQSSAVSASSAKAIRRTQSNLSHWILNTSRKTKPTASSGLGAAPVTFRSGTGQADTMPGCGGRLYIVAEEDESHPLGKAVMGQRITVIVEHPR</sequence>
<proteinExistence type="predicted"/>
<organism evidence="2 3">
    <name type="scientific">Wolfiporia cocos (strain MD-104)</name>
    <name type="common">Brown rot fungus</name>
    <dbReference type="NCBI Taxonomy" id="742152"/>
    <lineage>
        <taxon>Eukaryota</taxon>
        <taxon>Fungi</taxon>
        <taxon>Dikarya</taxon>
        <taxon>Basidiomycota</taxon>
        <taxon>Agaricomycotina</taxon>
        <taxon>Agaricomycetes</taxon>
        <taxon>Polyporales</taxon>
        <taxon>Phaeolaceae</taxon>
        <taxon>Wolfiporia</taxon>
    </lineage>
</organism>
<name>A0A2H3JHS9_WOLCO</name>
<keyword evidence="3" id="KW-1185">Reference proteome</keyword>
<dbReference type="OMA" id="QCDCSRG"/>
<protein>
    <submittedName>
        <fullName evidence="2">Uncharacterized protein</fullName>
    </submittedName>
</protein>
<evidence type="ECO:0000313" key="3">
    <source>
        <dbReference type="Proteomes" id="UP000218811"/>
    </source>
</evidence>
<feature type="compositionally biased region" description="Low complexity" evidence="1">
    <location>
        <begin position="161"/>
        <end position="201"/>
    </location>
</feature>
<reference evidence="2 3" key="1">
    <citation type="journal article" date="2012" name="Science">
        <title>The Paleozoic origin of enzymatic lignin decomposition reconstructed from 31 fungal genomes.</title>
        <authorList>
            <person name="Floudas D."/>
            <person name="Binder M."/>
            <person name="Riley R."/>
            <person name="Barry K."/>
            <person name="Blanchette R.A."/>
            <person name="Henrissat B."/>
            <person name="Martinez A.T."/>
            <person name="Otillar R."/>
            <person name="Spatafora J.W."/>
            <person name="Yadav J.S."/>
            <person name="Aerts A."/>
            <person name="Benoit I."/>
            <person name="Boyd A."/>
            <person name="Carlson A."/>
            <person name="Copeland A."/>
            <person name="Coutinho P.M."/>
            <person name="de Vries R.P."/>
            <person name="Ferreira P."/>
            <person name="Findley K."/>
            <person name="Foster B."/>
            <person name="Gaskell J."/>
            <person name="Glotzer D."/>
            <person name="Gorecki P."/>
            <person name="Heitman J."/>
            <person name="Hesse C."/>
            <person name="Hori C."/>
            <person name="Igarashi K."/>
            <person name="Jurgens J.A."/>
            <person name="Kallen N."/>
            <person name="Kersten P."/>
            <person name="Kohler A."/>
            <person name="Kuees U."/>
            <person name="Kumar T.K.A."/>
            <person name="Kuo A."/>
            <person name="LaButti K."/>
            <person name="Larrondo L.F."/>
            <person name="Lindquist E."/>
            <person name="Ling A."/>
            <person name="Lombard V."/>
            <person name="Lucas S."/>
            <person name="Lundell T."/>
            <person name="Martin R."/>
            <person name="McLaughlin D.J."/>
            <person name="Morgenstern I."/>
            <person name="Morin E."/>
            <person name="Murat C."/>
            <person name="Nagy L.G."/>
            <person name="Nolan M."/>
            <person name="Ohm R.A."/>
            <person name="Patyshakuliyeva A."/>
            <person name="Rokas A."/>
            <person name="Ruiz-Duenas F.J."/>
            <person name="Sabat G."/>
            <person name="Salamov A."/>
            <person name="Samejima M."/>
            <person name="Schmutz J."/>
            <person name="Slot J.C."/>
            <person name="St John F."/>
            <person name="Stenlid J."/>
            <person name="Sun H."/>
            <person name="Sun S."/>
            <person name="Syed K."/>
            <person name="Tsang A."/>
            <person name="Wiebenga A."/>
            <person name="Young D."/>
            <person name="Pisabarro A."/>
            <person name="Eastwood D.C."/>
            <person name="Martin F."/>
            <person name="Cullen D."/>
            <person name="Grigoriev I.V."/>
            <person name="Hibbett D.S."/>
        </authorList>
    </citation>
    <scope>NUCLEOTIDE SEQUENCE [LARGE SCALE GENOMIC DNA]</scope>
    <source>
        <strain evidence="2 3">MD-104</strain>
    </source>
</reference>
<dbReference type="EMBL" id="KB467876">
    <property type="protein sequence ID" value="PCH36244.1"/>
    <property type="molecule type" value="Genomic_DNA"/>
</dbReference>
<dbReference type="Proteomes" id="UP000218811">
    <property type="component" value="Unassembled WGS sequence"/>
</dbReference>
<gene>
    <name evidence="2" type="ORF">WOLCODRAFT_82054</name>
</gene>
<evidence type="ECO:0000256" key="1">
    <source>
        <dbReference type="SAM" id="MobiDB-lite"/>
    </source>
</evidence>
<dbReference type="AlphaFoldDB" id="A0A2H3JHS9"/>
<feature type="region of interest" description="Disordered" evidence="1">
    <location>
        <begin position="159"/>
        <end position="202"/>
    </location>
</feature>